<keyword evidence="1" id="KW-0678">Repressor</keyword>
<dbReference type="SUPFAM" id="SSF47413">
    <property type="entry name" value="lambda repressor-like DNA-binding domains"/>
    <property type="match status" value="1"/>
</dbReference>
<dbReference type="InterPro" id="IPR028082">
    <property type="entry name" value="Peripla_BP_I"/>
</dbReference>
<keyword evidence="3" id="KW-0238">DNA-binding</keyword>
<dbReference type="EMBL" id="AP012338">
    <property type="protein sequence ID" value="BAM03138.1"/>
    <property type="molecule type" value="Genomic_DNA"/>
</dbReference>
<dbReference type="Pfam" id="PF00356">
    <property type="entry name" value="LacI"/>
    <property type="match status" value="1"/>
</dbReference>
<proteinExistence type="predicted"/>
<evidence type="ECO:0000313" key="7">
    <source>
        <dbReference type="Proteomes" id="UP000007881"/>
    </source>
</evidence>
<evidence type="ECO:0000259" key="5">
    <source>
        <dbReference type="PROSITE" id="PS50932"/>
    </source>
</evidence>
<dbReference type="GO" id="GO:0000976">
    <property type="term" value="F:transcription cis-regulatory region binding"/>
    <property type="evidence" value="ECO:0007669"/>
    <property type="project" value="TreeGrafter"/>
</dbReference>
<dbReference type="InterPro" id="IPR000843">
    <property type="entry name" value="HTH_LacI"/>
</dbReference>
<evidence type="ECO:0000256" key="4">
    <source>
        <dbReference type="ARBA" id="ARBA00023163"/>
    </source>
</evidence>
<gene>
    <name evidence="6" type="ordered locus">PSMK_09790</name>
</gene>
<organism evidence="6 7">
    <name type="scientific">Phycisphaera mikurensis (strain NBRC 102666 / KCTC 22515 / FYK2301M01)</name>
    <dbReference type="NCBI Taxonomy" id="1142394"/>
    <lineage>
        <taxon>Bacteria</taxon>
        <taxon>Pseudomonadati</taxon>
        <taxon>Planctomycetota</taxon>
        <taxon>Phycisphaerae</taxon>
        <taxon>Phycisphaerales</taxon>
        <taxon>Phycisphaeraceae</taxon>
        <taxon>Phycisphaera</taxon>
    </lineage>
</organism>
<dbReference type="GO" id="GO:0003700">
    <property type="term" value="F:DNA-binding transcription factor activity"/>
    <property type="evidence" value="ECO:0007669"/>
    <property type="project" value="TreeGrafter"/>
</dbReference>
<dbReference type="PANTHER" id="PTHR30146:SF148">
    <property type="entry name" value="HTH-TYPE TRANSCRIPTIONAL REPRESSOR PURR-RELATED"/>
    <property type="match status" value="1"/>
</dbReference>
<evidence type="ECO:0000256" key="3">
    <source>
        <dbReference type="ARBA" id="ARBA00023125"/>
    </source>
</evidence>
<keyword evidence="7" id="KW-1185">Reference proteome</keyword>
<dbReference type="CDD" id="cd01392">
    <property type="entry name" value="HTH_LacI"/>
    <property type="match status" value="1"/>
</dbReference>
<accession>I0ID00</accession>
<dbReference type="RefSeq" id="WP_014436357.1">
    <property type="nucleotide sequence ID" value="NC_017080.1"/>
</dbReference>
<dbReference type="Gene3D" id="1.10.260.40">
    <property type="entry name" value="lambda repressor-like DNA-binding domains"/>
    <property type="match status" value="1"/>
</dbReference>
<dbReference type="Proteomes" id="UP000007881">
    <property type="component" value="Chromosome"/>
</dbReference>
<dbReference type="KEGG" id="phm:PSMK_09790"/>
<sequence>MASVRSIARLAGVSTATVSRVLNNNPGVEPSTRDKVMAMVAEMDYRPAVGLKSTTNVAFVYTDESSLGSPFDSALLSGVAERLRERDLDLLLLHAQHSRRSGESLTQLFLRKGVRGAVVRTTARTLHVCEEIARERFPAVVAGERFDAPTVKSVQCSSRAASRQAAEHLLHLGHRRFALCTNVIDDTDHADRALGFAEALKAAGLDPQAQPLLRTPAHREGGVQLARRIAALPDKPTALFVLDPMTCAGLLQELPNNGIRVPEDMSVMGFDDGELRHLLSPEMTCVCQNAKALGEDAVALLDELVDGADEPLSRTHEAWLEVHRSCAASPAG</sequence>
<dbReference type="Gene3D" id="3.40.50.2300">
    <property type="match status" value="2"/>
</dbReference>
<evidence type="ECO:0000313" key="6">
    <source>
        <dbReference type="EMBL" id="BAM03138.1"/>
    </source>
</evidence>
<dbReference type="PRINTS" id="PR00036">
    <property type="entry name" value="HTHLACI"/>
</dbReference>
<dbReference type="OrthoDB" id="269117at2"/>
<dbReference type="PROSITE" id="PS50932">
    <property type="entry name" value="HTH_LACI_2"/>
    <property type="match status" value="1"/>
</dbReference>
<dbReference type="CDD" id="cd06267">
    <property type="entry name" value="PBP1_LacI_sugar_binding-like"/>
    <property type="match status" value="1"/>
</dbReference>
<evidence type="ECO:0000256" key="1">
    <source>
        <dbReference type="ARBA" id="ARBA00022491"/>
    </source>
</evidence>
<dbReference type="SUPFAM" id="SSF53822">
    <property type="entry name" value="Periplasmic binding protein-like I"/>
    <property type="match status" value="1"/>
</dbReference>
<keyword evidence="4" id="KW-0804">Transcription</keyword>
<feature type="domain" description="HTH lacI-type" evidence="5">
    <location>
        <begin position="2"/>
        <end position="53"/>
    </location>
</feature>
<dbReference type="HOGENOM" id="CLU_037628_6_1_0"/>
<reference evidence="6 7" key="1">
    <citation type="submission" date="2012-02" db="EMBL/GenBank/DDBJ databases">
        <title>Complete genome sequence of Phycisphaera mikurensis NBRC 102666.</title>
        <authorList>
            <person name="Ankai A."/>
            <person name="Hosoyama A."/>
            <person name="Terui Y."/>
            <person name="Sekine M."/>
            <person name="Fukai R."/>
            <person name="Kato Y."/>
            <person name="Nakamura S."/>
            <person name="Yamada-Narita S."/>
            <person name="Kawakoshi A."/>
            <person name="Fukunaga Y."/>
            <person name="Yamazaki S."/>
            <person name="Fujita N."/>
        </authorList>
    </citation>
    <scope>NUCLEOTIDE SEQUENCE [LARGE SCALE GENOMIC DNA]</scope>
    <source>
        <strain evidence="7">NBRC 102666 / KCTC 22515 / FYK2301M01</strain>
    </source>
</reference>
<dbReference type="SMART" id="SM00354">
    <property type="entry name" value="HTH_LACI"/>
    <property type="match status" value="1"/>
</dbReference>
<dbReference type="eggNOG" id="COG1609">
    <property type="taxonomic scope" value="Bacteria"/>
</dbReference>
<evidence type="ECO:0000256" key="2">
    <source>
        <dbReference type="ARBA" id="ARBA00023015"/>
    </source>
</evidence>
<dbReference type="InterPro" id="IPR046335">
    <property type="entry name" value="LacI/GalR-like_sensor"/>
</dbReference>
<keyword evidence="2" id="KW-0805">Transcription regulation</keyword>
<dbReference type="PANTHER" id="PTHR30146">
    <property type="entry name" value="LACI-RELATED TRANSCRIPTIONAL REPRESSOR"/>
    <property type="match status" value="1"/>
</dbReference>
<name>I0ID00_PHYMF</name>
<dbReference type="AlphaFoldDB" id="I0ID00"/>
<dbReference type="Pfam" id="PF13377">
    <property type="entry name" value="Peripla_BP_3"/>
    <property type="match status" value="1"/>
</dbReference>
<dbReference type="InterPro" id="IPR010982">
    <property type="entry name" value="Lambda_DNA-bd_dom_sf"/>
</dbReference>
<protein>
    <submittedName>
        <fullName evidence="6">LacI family transcriptional regulator</fullName>
    </submittedName>
</protein>
<dbReference type="STRING" id="1142394.PSMK_09790"/>